<sequence>MMCIPTDNSSINNQMVQEIEIISPTFKAETHAVGCMAHIIYLAAPDWLKALGHGVSADIEVNQKYAELIAPMAISNLINPPDGQNMRYDSIISCIAWLASYIKKSPQRQ</sequence>
<accession>A0A9Q3DWV8</accession>
<evidence type="ECO:0000313" key="2">
    <source>
        <dbReference type="Proteomes" id="UP000765509"/>
    </source>
</evidence>
<evidence type="ECO:0000313" key="1">
    <source>
        <dbReference type="EMBL" id="MBW0511575.1"/>
    </source>
</evidence>
<dbReference type="AlphaFoldDB" id="A0A9Q3DWV8"/>
<comment type="caution">
    <text evidence="1">The sequence shown here is derived from an EMBL/GenBank/DDBJ whole genome shotgun (WGS) entry which is preliminary data.</text>
</comment>
<organism evidence="1 2">
    <name type="scientific">Austropuccinia psidii MF-1</name>
    <dbReference type="NCBI Taxonomy" id="1389203"/>
    <lineage>
        <taxon>Eukaryota</taxon>
        <taxon>Fungi</taxon>
        <taxon>Dikarya</taxon>
        <taxon>Basidiomycota</taxon>
        <taxon>Pucciniomycotina</taxon>
        <taxon>Pucciniomycetes</taxon>
        <taxon>Pucciniales</taxon>
        <taxon>Sphaerophragmiaceae</taxon>
        <taxon>Austropuccinia</taxon>
    </lineage>
</organism>
<keyword evidence="2" id="KW-1185">Reference proteome</keyword>
<dbReference type="EMBL" id="AVOT02022264">
    <property type="protein sequence ID" value="MBW0511575.1"/>
    <property type="molecule type" value="Genomic_DNA"/>
</dbReference>
<name>A0A9Q3DWV8_9BASI</name>
<dbReference type="OrthoDB" id="2745866at2759"/>
<gene>
    <name evidence="1" type="ORF">O181_051290</name>
</gene>
<protein>
    <submittedName>
        <fullName evidence="1">Uncharacterized protein</fullName>
    </submittedName>
</protein>
<dbReference type="Proteomes" id="UP000765509">
    <property type="component" value="Unassembled WGS sequence"/>
</dbReference>
<proteinExistence type="predicted"/>
<reference evidence="1" key="1">
    <citation type="submission" date="2021-03" db="EMBL/GenBank/DDBJ databases">
        <title>Draft genome sequence of rust myrtle Austropuccinia psidii MF-1, a brazilian biotype.</title>
        <authorList>
            <person name="Quecine M.C."/>
            <person name="Pachon D.M.R."/>
            <person name="Bonatelli M.L."/>
            <person name="Correr F.H."/>
            <person name="Franceschini L.M."/>
            <person name="Leite T.F."/>
            <person name="Margarido G.R.A."/>
            <person name="Almeida C.A."/>
            <person name="Ferrarezi J.A."/>
            <person name="Labate C.A."/>
        </authorList>
    </citation>
    <scope>NUCLEOTIDE SEQUENCE</scope>
    <source>
        <strain evidence="1">MF-1</strain>
    </source>
</reference>